<dbReference type="GO" id="GO:0008360">
    <property type="term" value="P:regulation of cell shape"/>
    <property type="evidence" value="ECO:0007669"/>
    <property type="project" value="UniProtKB-KW"/>
</dbReference>
<dbReference type="Gene3D" id="3.30.30.80">
    <property type="entry name" value="probable RNA-binding protein from clostridium symbiosum atcc 14940"/>
    <property type="match status" value="1"/>
</dbReference>
<dbReference type="Pfam" id="PF13083">
    <property type="entry name" value="KH_KhpA-B"/>
    <property type="match status" value="1"/>
</dbReference>
<name>A0A073IPE7_9BACT</name>
<dbReference type="eggNOG" id="COG1847">
    <property type="taxonomic scope" value="Bacteria"/>
</dbReference>
<dbReference type="InterPro" id="IPR039247">
    <property type="entry name" value="KhpB"/>
</dbReference>
<dbReference type="PANTHER" id="PTHR35800">
    <property type="entry name" value="PROTEIN JAG"/>
    <property type="match status" value="1"/>
</dbReference>
<protein>
    <submittedName>
        <fullName evidence="8">Single-stranded DNA-binding protein</fullName>
    </submittedName>
</protein>
<evidence type="ECO:0000256" key="6">
    <source>
        <dbReference type="SAM" id="MobiDB-lite"/>
    </source>
</evidence>
<dbReference type="CDD" id="cd02414">
    <property type="entry name" value="KH-II_Jag"/>
    <property type="match status" value="1"/>
</dbReference>
<dbReference type="InterPro" id="IPR038008">
    <property type="entry name" value="Jag_KH"/>
</dbReference>
<sequence length="223" mass="25431">MPEIESEVFECASIDEAKKKGAKKWGIKPEDVDATVLSEDKKLFGLLGSTYRVEVKPFAPVSYIRSCHFVNEILDKMDLDLIPELTDDGIINLVGEDAGVVIGRYGETLKALEYITNLVCHDDISTRRVRFDCGGYRERREQTLRRLAESIAREAKRKGSPVSLEPMTSWERRLIHITLRDNRDVETRSIGEEPMRRVLVCPLGGASRERGRRRPPRGKFSNR</sequence>
<comment type="caution">
    <text evidence="8">The sequence shown here is derived from an EMBL/GenBank/DDBJ whole genome shotgun (WGS) entry which is preliminary data.</text>
</comment>
<dbReference type="GO" id="GO:0071555">
    <property type="term" value="P:cell wall organization"/>
    <property type="evidence" value="ECO:0007669"/>
    <property type="project" value="UniProtKB-KW"/>
</dbReference>
<dbReference type="PANTHER" id="PTHR35800:SF1">
    <property type="entry name" value="RNA-BINDING PROTEIN KHPB"/>
    <property type="match status" value="1"/>
</dbReference>
<keyword evidence="1" id="KW-0963">Cytoplasm</keyword>
<evidence type="ECO:0000256" key="5">
    <source>
        <dbReference type="ARBA" id="ARBA00023316"/>
    </source>
</evidence>
<dbReference type="SMART" id="SM01245">
    <property type="entry name" value="Jag_N"/>
    <property type="match status" value="1"/>
</dbReference>
<keyword evidence="2" id="KW-0694">RNA-binding</keyword>
<dbReference type="SUPFAM" id="SSF82708">
    <property type="entry name" value="R3H domain"/>
    <property type="match status" value="1"/>
</dbReference>
<dbReference type="SMART" id="SM00393">
    <property type="entry name" value="R3H"/>
    <property type="match status" value="1"/>
</dbReference>
<dbReference type="STRING" id="2754.EH55_10985"/>
<dbReference type="InterPro" id="IPR001374">
    <property type="entry name" value="R3H_dom"/>
</dbReference>
<evidence type="ECO:0000256" key="3">
    <source>
        <dbReference type="ARBA" id="ARBA00022960"/>
    </source>
</evidence>
<evidence type="ECO:0000259" key="7">
    <source>
        <dbReference type="PROSITE" id="PS51061"/>
    </source>
</evidence>
<keyword evidence="4" id="KW-0143">Chaperone</keyword>
<dbReference type="NCBIfam" id="NF041568">
    <property type="entry name" value="Jag_EloR"/>
    <property type="match status" value="1"/>
</dbReference>
<dbReference type="EMBL" id="JMKI01000051">
    <property type="protein sequence ID" value="KEJ91361.1"/>
    <property type="molecule type" value="Genomic_DNA"/>
</dbReference>
<accession>A0A073IPE7</accession>
<feature type="domain" description="R3H" evidence="7">
    <location>
        <begin position="138"/>
        <end position="204"/>
    </location>
</feature>
<dbReference type="InterPro" id="IPR038247">
    <property type="entry name" value="Jag_N_dom_sf"/>
</dbReference>
<dbReference type="CDD" id="cd02644">
    <property type="entry name" value="R3H_jag"/>
    <property type="match status" value="1"/>
</dbReference>
<dbReference type="Pfam" id="PF01424">
    <property type="entry name" value="R3H"/>
    <property type="match status" value="1"/>
</dbReference>
<organism evidence="8 9">
    <name type="scientific">Synergistes jonesii</name>
    <dbReference type="NCBI Taxonomy" id="2754"/>
    <lineage>
        <taxon>Bacteria</taxon>
        <taxon>Thermotogati</taxon>
        <taxon>Synergistota</taxon>
        <taxon>Synergistia</taxon>
        <taxon>Synergistales</taxon>
        <taxon>Synergistaceae</taxon>
        <taxon>Synergistes</taxon>
    </lineage>
</organism>
<proteinExistence type="predicted"/>
<keyword evidence="5" id="KW-0961">Cell wall biogenesis/degradation</keyword>
<dbReference type="InterPro" id="IPR015946">
    <property type="entry name" value="KH_dom-like_a/b"/>
</dbReference>
<reference evidence="8 9" key="1">
    <citation type="submission" date="2014-04" db="EMBL/GenBank/DDBJ databases">
        <title>Draft Genome Sequence of Synergistes jonesii.</title>
        <authorList>
            <person name="Coil D.A."/>
            <person name="Eisen J.A."/>
            <person name="Holland-Moritz H.E."/>
        </authorList>
    </citation>
    <scope>NUCLEOTIDE SEQUENCE [LARGE SCALE GENOMIC DNA]</scope>
    <source>
        <strain evidence="8 9">78-1</strain>
    </source>
</reference>
<evidence type="ECO:0000256" key="2">
    <source>
        <dbReference type="ARBA" id="ARBA00022884"/>
    </source>
</evidence>
<dbReference type="AlphaFoldDB" id="A0A073IPE7"/>
<keyword evidence="3" id="KW-0133">Cell shape</keyword>
<gene>
    <name evidence="8" type="ORF">EH55_10985</name>
</gene>
<dbReference type="InterPro" id="IPR036867">
    <property type="entry name" value="R3H_dom_sf"/>
</dbReference>
<evidence type="ECO:0000313" key="8">
    <source>
        <dbReference type="EMBL" id="KEJ91361.1"/>
    </source>
</evidence>
<keyword evidence="8" id="KW-0238">DNA-binding</keyword>
<dbReference type="PROSITE" id="PS51061">
    <property type="entry name" value="R3H"/>
    <property type="match status" value="1"/>
</dbReference>
<evidence type="ECO:0000256" key="1">
    <source>
        <dbReference type="ARBA" id="ARBA00022490"/>
    </source>
</evidence>
<evidence type="ECO:0000313" key="9">
    <source>
        <dbReference type="Proteomes" id="UP000027665"/>
    </source>
</evidence>
<dbReference type="InterPro" id="IPR032782">
    <property type="entry name" value="KhpB_N"/>
</dbReference>
<dbReference type="GO" id="GO:0003677">
    <property type="term" value="F:DNA binding"/>
    <property type="evidence" value="ECO:0007669"/>
    <property type="project" value="UniProtKB-KW"/>
</dbReference>
<dbReference type="Proteomes" id="UP000027665">
    <property type="component" value="Unassembled WGS sequence"/>
</dbReference>
<evidence type="ECO:0000256" key="4">
    <source>
        <dbReference type="ARBA" id="ARBA00023186"/>
    </source>
</evidence>
<dbReference type="Gene3D" id="3.30.1370.50">
    <property type="entry name" value="R3H-like domain"/>
    <property type="match status" value="1"/>
</dbReference>
<keyword evidence="9" id="KW-1185">Reference proteome</keyword>
<dbReference type="GO" id="GO:0003723">
    <property type="term" value="F:RNA binding"/>
    <property type="evidence" value="ECO:0007669"/>
    <property type="project" value="UniProtKB-KW"/>
</dbReference>
<dbReference type="Gene3D" id="3.30.300.20">
    <property type="match status" value="1"/>
</dbReference>
<feature type="compositionally biased region" description="Basic residues" evidence="6">
    <location>
        <begin position="210"/>
        <end position="223"/>
    </location>
</feature>
<dbReference type="Pfam" id="PF14804">
    <property type="entry name" value="Jag_N"/>
    <property type="match status" value="1"/>
</dbReference>
<feature type="region of interest" description="Disordered" evidence="6">
    <location>
        <begin position="204"/>
        <end position="223"/>
    </location>
</feature>
<dbReference type="InterPro" id="IPR034079">
    <property type="entry name" value="R3H_KhpB"/>
</dbReference>